<protein>
    <submittedName>
        <fullName evidence="2">Predicted protein</fullName>
    </submittedName>
</protein>
<dbReference type="InterPro" id="IPR013241">
    <property type="entry name" value="RNase_P_Pop3"/>
</dbReference>
<dbReference type="Proteomes" id="UP000001194">
    <property type="component" value="Unassembled WGS sequence"/>
</dbReference>
<dbReference type="KEGG" id="lbc:LACBIDRAFT_301127"/>
<dbReference type="HOGENOM" id="CLU_047273_1_0_1"/>
<keyword evidence="3" id="KW-1185">Reference proteome</keyword>
<dbReference type="GO" id="GO:0008033">
    <property type="term" value="P:tRNA processing"/>
    <property type="evidence" value="ECO:0007669"/>
    <property type="project" value="InterPro"/>
</dbReference>
<proteinExistence type="predicted"/>
<dbReference type="EMBL" id="DS547091">
    <property type="protein sequence ID" value="EDR15804.1"/>
    <property type="molecule type" value="Genomic_DNA"/>
</dbReference>
<dbReference type="PANTHER" id="PTHR28272">
    <property type="entry name" value="RIBONUCLEASES P/MRP PROTEIN SUBUNIT POP3"/>
    <property type="match status" value="1"/>
</dbReference>
<dbReference type="GO" id="GO:0000171">
    <property type="term" value="F:ribonuclease MRP activity"/>
    <property type="evidence" value="ECO:0007669"/>
    <property type="project" value="TreeGrafter"/>
</dbReference>
<feature type="compositionally biased region" description="Basic and acidic residues" evidence="1">
    <location>
        <begin position="291"/>
        <end position="308"/>
    </location>
</feature>
<sequence length="323" mass="35304">MSDKAARTHSHISNRAKASGKVDRKVAFKSVLDNPYRIEWPSVPINLQNAVLAHIVSLLEGVAEYQRNRCLVGRKRKRTVLQNDNSRRQTKGPVEGAGGVFTGSEESTTLDDTLASVGPHTGESDSAELSENTFGPSPPLVLGHIVYGINAVTKRLEIQSRNARRSLVFSSDESIMMKEPILPLKYLFVCRADVDPPLLVDHLPHLVAACNSGGARNTLKIVPLPKGAELALAQKLGIRRVTTLGVNNSFPDLSLTALLEPVTALTVPWLAHSEPTQSLLPAHIKQVRTSAPKDMKAIKDARAREKAAAKQRRLSKRQEAHQK</sequence>
<evidence type="ECO:0000256" key="1">
    <source>
        <dbReference type="SAM" id="MobiDB-lite"/>
    </source>
</evidence>
<dbReference type="GO" id="GO:0000172">
    <property type="term" value="C:ribonuclease MRP complex"/>
    <property type="evidence" value="ECO:0007669"/>
    <property type="project" value="TreeGrafter"/>
</dbReference>
<dbReference type="InParanoid" id="B0CRE2"/>
<feature type="region of interest" description="Disordered" evidence="1">
    <location>
        <begin position="290"/>
        <end position="323"/>
    </location>
</feature>
<accession>B0CRE2</accession>
<dbReference type="GO" id="GO:0005655">
    <property type="term" value="C:nucleolar ribonuclease P complex"/>
    <property type="evidence" value="ECO:0007669"/>
    <property type="project" value="TreeGrafter"/>
</dbReference>
<dbReference type="GO" id="GO:0004526">
    <property type="term" value="F:ribonuclease P activity"/>
    <property type="evidence" value="ECO:0007669"/>
    <property type="project" value="TreeGrafter"/>
</dbReference>
<reference evidence="2 3" key="1">
    <citation type="journal article" date="2008" name="Nature">
        <title>The genome of Laccaria bicolor provides insights into mycorrhizal symbiosis.</title>
        <authorList>
            <person name="Martin F."/>
            <person name="Aerts A."/>
            <person name="Ahren D."/>
            <person name="Brun A."/>
            <person name="Danchin E.G.J."/>
            <person name="Duchaussoy F."/>
            <person name="Gibon J."/>
            <person name="Kohler A."/>
            <person name="Lindquist E."/>
            <person name="Pereda V."/>
            <person name="Salamov A."/>
            <person name="Shapiro H.J."/>
            <person name="Wuyts J."/>
            <person name="Blaudez D."/>
            <person name="Buee M."/>
            <person name="Brokstein P."/>
            <person name="Canbaeck B."/>
            <person name="Cohen D."/>
            <person name="Courty P.E."/>
            <person name="Coutinho P.M."/>
            <person name="Delaruelle C."/>
            <person name="Detter J.C."/>
            <person name="Deveau A."/>
            <person name="DiFazio S."/>
            <person name="Duplessis S."/>
            <person name="Fraissinet-Tachet L."/>
            <person name="Lucic E."/>
            <person name="Frey-Klett P."/>
            <person name="Fourrey C."/>
            <person name="Feussner I."/>
            <person name="Gay G."/>
            <person name="Grimwood J."/>
            <person name="Hoegger P.J."/>
            <person name="Jain P."/>
            <person name="Kilaru S."/>
            <person name="Labbe J."/>
            <person name="Lin Y.C."/>
            <person name="Legue V."/>
            <person name="Le Tacon F."/>
            <person name="Marmeisse R."/>
            <person name="Melayah D."/>
            <person name="Montanini B."/>
            <person name="Muratet M."/>
            <person name="Nehls U."/>
            <person name="Niculita-Hirzel H."/>
            <person name="Oudot-Le Secq M.P."/>
            <person name="Peter M."/>
            <person name="Quesneville H."/>
            <person name="Rajashekar B."/>
            <person name="Reich M."/>
            <person name="Rouhier N."/>
            <person name="Schmutz J."/>
            <person name="Yin T."/>
            <person name="Chalot M."/>
            <person name="Henrissat B."/>
            <person name="Kuees U."/>
            <person name="Lucas S."/>
            <person name="Van de Peer Y."/>
            <person name="Podila G.K."/>
            <person name="Polle A."/>
            <person name="Pukkila P.J."/>
            <person name="Richardson P.M."/>
            <person name="Rouze P."/>
            <person name="Sanders I.R."/>
            <person name="Stajich J.E."/>
            <person name="Tunlid A."/>
            <person name="Tuskan G."/>
            <person name="Grigoriev I.V."/>
        </authorList>
    </citation>
    <scope>NUCLEOTIDE SEQUENCE [LARGE SCALE GENOMIC DNA]</scope>
    <source>
        <strain evidence="3">S238N-H82 / ATCC MYA-4686</strain>
    </source>
</reference>
<feature type="region of interest" description="Disordered" evidence="1">
    <location>
        <begin position="81"/>
        <end position="132"/>
    </location>
</feature>
<dbReference type="OrthoDB" id="20109at2759"/>
<gene>
    <name evidence="2" type="ORF">LACBIDRAFT_301127</name>
</gene>
<dbReference type="PANTHER" id="PTHR28272:SF1">
    <property type="entry name" value="RIBONUCLEASES P_MRP PROTEIN SUBUNIT POP3"/>
    <property type="match status" value="1"/>
</dbReference>
<dbReference type="AlphaFoldDB" id="B0CRE2"/>
<evidence type="ECO:0000313" key="3">
    <source>
        <dbReference type="Proteomes" id="UP000001194"/>
    </source>
</evidence>
<dbReference type="GO" id="GO:0005829">
    <property type="term" value="C:cytosol"/>
    <property type="evidence" value="ECO:0007669"/>
    <property type="project" value="TreeGrafter"/>
</dbReference>
<dbReference type="GO" id="GO:0034965">
    <property type="term" value="P:intronic box C/D snoRNA processing"/>
    <property type="evidence" value="ECO:0007669"/>
    <property type="project" value="TreeGrafter"/>
</dbReference>
<dbReference type="RefSeq" id="XP_001874012.1">
    <property type="nucleotide sequence ID" value="XM_001873977.1"/>
</dbReference>
<name>B0CRE2_LACBS</name>
<dbReference type="GO" id="GO:0006364">
    <property type="term" value="P:rRNA processing"/>
    <property type="evidence" value="ECO:0007669"/>
    <property type="project" value="InterPro"/>
</dbReference>
<dbReference type="STRING" id="486041.B0CRE2"/>
<evidence type="ECO:0000313" key="2">
    <source>
        <dbReference type="EMBL" id="EDR15804.1"/>
    </source>
</evidence>
<organism evidence="3">
    <name type="scientific">Laccaria bicolor (strain S238N-H82 / ATCC MYA-4686)</name>
    <name type="common">Bicoloured deceiver</name>
    <name type="synonym">Laccaria laccata var. bicolor</name>
    <dbReference type="NCBI Taxonomy" id="486041"/>
    <lineage>
        <taxon>Eukaryota</taxon>
        <taxon>Fungi</taxon>
        <taxon>Dikarya</taxon>
        <taxon>Basidiomycota</taxon>
        <taxon>Agaricomycotina</taxon>
        <taxon>Agaricomycetes</taxon>
        <taxon>Agaricomycetidae</taxon>
        <taxon>Agaricales</taxon>
        <taxon>Agaricineae</taxon>
        <taxon>Hydnangiaceae</taxon>
        <taxon>Laccaria</taxon>
    </lineage>
</organism>
<dbReference type="Pfam" id="PF08228">
    <property type="entry name" value="RNase_P_pop3"/>
    <property type="match status" value="1"/>
</dbReference>
<dbReference type="GeneID" id="6069825"/>